<dbReference type="GO" id="GO:0003676">
    <property type="term" value="F:nucleic acid binding"/>
    <property type="evidence" value="ECO:0007669"/>
    <property type="project" value="InterPro"/>
</dbReference>
<evidence type="ECO:0000256" key="1">
    <source>
        <dbReference type="PROSITE-ProRule" id="PRU00047"/>
    </source>
</evidence>
<gene>
    <name evidence="5" type="ORF">E5676_scaffold648G001160</name>
    <name evidence="4" type="ORF">E6C27_scaffold115G001630</name>
</gene>
<sequence>MTTSKGLVNLLHLVKEAAKCKRFKEDLQIETRASVTASKDWSDFSNLVKVAMGVERCFVDEKQNKILKEDLFGQSFSGIWSGERCDENRRPPSGVEQRGNLKHCSHNPSKSKTSYGSGSNFEKKIGFPKNCFNCRLKGHFVKYCPNLGIQGNPWTVSQSVNQPYFPDEAKVRRHDHNPHMITTSVDLILFELNELDVILGMDFLTKYDAVLDFSNKEAPENDPSRVPIVCKYLDVFLEKISGLPPKREIDFTIEVIPRTTPIFQTPYRMAPSELKELKNQLEELLEKESTGNLVDRFQVKPTLEEEIIKAQPGDLTLRKFTKMARFILIKQTFPLDKLVKSYVNKIPKLQEFLGTELYFSIVFYPQTDDESEITIQTLEDMFRICVLQFKGSWDEPIIMVTIPALGRVLVRHYMDDVGRK</sequence>
<feature type="domain" description="CCHC-type" evidence="3">
    <location>
        <begin position="131"/>
        <end position="146"/>
    </location>
</feature>
<name>A0A5A7U0D1_CUCMM</name>
<evidence type="ECO:0000256" key="2">
    <source>
        <dbReference type="SAM" id="MobiDB-lite"/>
    </source>
</evidence>
<dbReference type="SUPFAM" id="SSF56672">
    <property type="entry name" value="DNA/RNA polymerases"/>
    <property type="match status" value="1"/>
</dbReference>
<dbReference type="EMBL" id="SSTE01013117">
    <property type="protein sequence ID" value="KAA0047667.1"/>
    <property type="molecule type" value="Genomic_DNA"/>
</dbReference>
<comment type="caution">
    <text evidence="4">The sequence shown here is derived from an EMBL/GenBank/DDBJ whole genome shotgun (WGS) entry which is preliminary data.</text>
</comment>
<dbReference type="InterPro" id="IPR032567">
    <property type="entry name" value="RTL1-rel"/>
</dbReference>
<evidence type="ECO:0000313" key="4">
    <source>
        <dbReference type="EMBL" id="KAA0047667.1"/>
    </source>
</evidence>
<reference evidence="6 7" key="1">
    <citation type="submission" date="2019-08" db="EMBL/GenBank/DDBJ databases">
        <title>Draft genome sequences of two oriental melons (Cucumis melo L. var makuwa).</title>
        <authorList>
            <person name="Kwon S.-Y."/>
        </authorList>
    </citation>
    <scope>NUCLEOTIDE SEQUENCE [LARGE SCALE GENOMIC DNA]</scope>
    <source>
        <strain evidence="7">cv. Chang Bougi</strain>
        <strain evidence="6">cv. SW 3</strain>
        <tissue evidence="4">Leaf</tissue>
    </source>
</reference>
<keyword evidence="1" id="KW-0863">Zinc-finger</keyword>
<dbReference type="AlphaFoldDB" id="A0A5A7U0D1"/>
<feature type="compositionally biased region" description="Polar residues" evidence="2">
    <location>
        <begin position="106"/>
        <end position="118"/>
    </location>
</feature>
<feature type="region of interest" description="Disordered" evidence="2">
    <location>
        <begin position="87"/>
        <end position="118"/>
    </location>
</feature>
<dbReference type="PANTHER" id="PTHR15503">
    <property type="entry name" value="LDOC1 RELATED"/>
    <property type="match status" value="1"/>
</dbReference>
<dbReference type="GO" id="GO:0008270">
    <property type="term" value="F:zinc ion binding"/>
    <property type="evidence" value="ECO:0007669"/>
    <property type="project" value="UniProtKB-KW"/>
</dbReference>
<dbReference type="InterPro" id="IPR001878">
    <property type="entry name" value="Znf_CCHC"/>
</dbReference>
<evidence type="ECO:0000259" key="3">
    <source>
        <dbReference type="PROSITE" id="PS50158"/>
    </source>
</evidence>
<keyword evidence="1" id="KW-0479">Metal-binding</keyword>
<dbReference type="EMBL" id="SSTD01012901">
    <property type="protein sequence ID" value="TYK08322.1"/>
    <property type="molecule type" value="Genomic_DNA"/>
</dbReference>
<dbReference type="Proteomes" id="UP000321393">
    <property type="component" value="Unassembled WGS sequence"/>
</dbReference>
<dbReference type="Gene3D" id="2.40.70.10">
    <property type="entry name" value="Acid Proteases"/>
    <property type="match status" value="1"/>
</dbReference>
<dbReference type="InterPro" id="IPR036875">
    <property type="entry name" value="Znf_CCHC_sf"/>
</dbReference>
<keyword evidence="1" id="KW-0862">Zinc</keyword>
<dbReference type="InterPro" id="IPR043502">
    <property type="entry name" value="DNA/RNA_pol_sf"/>
</dbReference>
<evidence type="ECO:0000313" key="5">
    <source>
        <dbReference type="EMBL" id="TYK08322.1"/>
    </source>
</evidence>
<dbReference type="InterPro" id="IPR021109">
    <property type="entry name" value="Peptidase_aspartic_dom_sf"/>
</dbReference>
<dbReference type="PROSITE" id="PS50158">
    <property type="entry name" value="ZF_CCHC"/>
    <property type="match status" value="1"/>
</dbReference>
<dbReference type="Gene3D" id="3.10.10.10">
    <property type="entry name" value="HIV Type 1 Reverse Transcriptase, subunit A, domain 1"/>
    <property type="match status" value="1"/>
</dbReference>
<proteinExistence type="predicted"/>
<dbReference type="Proteomes" id="UP000321947">
    <property type="component" value="Unassembled WGS sequence"/>
</dbReference>
<dbReference type="OrthoDB" id="1424108at2759"/>
<accession>A0A5A7U0D1</accession>
<evidence type="ECO:0000313" key="7">
    <source>
        <dbReference type="Proteomes" id="UP000321947"/>
    </source>
</evidence>
<protein>
    <submittedName>
        <fullName evidence="4">Retrotransposon gag protein</fullName>
    </submittedName>
</protein>
<dbReference type="Pfam" id="PF08284">
    <property type="entry name" value="RVP_2"/>
    <property type="match status" value="1"/>
</dbReference>
<dbReference type="SUPFAM" id="SSF57756">
    <property type="entry name" value="Retrovirus zinc finger-like domains"/>
    <property type="match status" value="1"/>
</dbReference>
<dbReference type="PANTHER" id="PTHR15503:SF45">
    <property type="entry name" value="RNA-DIRECTED DNA POLYMERASE HOMOLOG"/>
    <property type="match status" value="1"/>
</dbReference>
<organism evidence="4 6">
    <name type="scientific">Cucumis melo var. makuwa</name>
    <name type="common">Oriental melon</name>
    <dbReference type="NCBI Taxonomy" id="1194695"/>
    <lineage>
        <taxon>Eukaryota</taxon>
        <taxon>Viridiplantae</taxon>
        <taxon>Streptophyta</taxon>
        <taxon>Embryophyta</taxon>
        <taxon>Tracheophyta</taxon>
        <taxon>Spermatophyta</taxon>
        <taxon>Magnoliopsida</taxon>
        <taxon>eudicotyledons</taxon>
        <taxon>Gunneridae</taxon>
        <taxon>Pentapetalae</taxon>
        <taxon>rosids</taxon>
        <taxon>fabids</taxon>
        <taxon>Cucurbitales</taxon>
        <taxon>Cucurbitaceae</taxon>
        <taxon>Benincaseae</taxon>
        <taxon>Cucumis</taxon>
    </lineage>
</organism>
<evidence type="ECO:0000313" key="6">
    <source>
        <dbReference type="Proteomes" id="UP000321393"/>
    </source>
</evidence>